<dbReference type="CDD" id="cd01894">
    <property type="entry name" value="EngA1"/>
    <property type="match status" value="1"/>
</dbReference>
<dbReference type="PIRSF" id="PIRSF006485">
    <property type="entry name" value="GTP-binding_EngA"/>
    <property type="match status" value="1"/>
</dbReference>
<comment type="function">
    <text evidence="8 9 11">GTPase that plays an essential role in the late steps of ribosome biogenesis.</text>
</comment>
<evidence type="ECO:0000259" key="12">
    <source>
        <dbReference type="PROSITE" id="PS51712"/>
    </source>
</evidence>
<dbReference type="PRINTS" id="PR00326">
    <property type="entry name" value="GTP1OBG"/>
</dbReference>
<evidence type="ECO:0000313" key="14">
    <source>
        <dbReference type="Proteomes" id="UP000182347"/>
    </source>
</evidence>
<feature type="binding site" evidence="9">
    <location>
        <begin position="158"/>
        <end position="161"/>
    </location>
    <ligand>
        <name>GTP</name>
        <dbReference type="ChEBI" id="CHEBI:37565"/>
        <label>1</label>
    </ligand>
</feature>
<evidence type="ECO:0000256" key="5">
    <source>
        <dbReference type="ARBA" id="ARBA00022741"/>
    </source>
</evidence>
<dbReference type="STRING" id="482461.SAMN05216244_0314"/>
<dbReference type="InterPro" id="IPR016484">
    <property type="entry name" value="GTPase_Der"/>
</dbReference>
<feature type="domain" description="EngA-type G" evidence="12">
    <location>
        <begin position="215"/>
        <end position="390"/>
    </location>
</feature>
<evidence type="ECO:0000256" key="7">
    <source>
        <dbReference type="ARBA" id="ARBA00032345"/>
    </source>
</evidence>
<dbReference type="FunFam" id="3.40.50.300:FF:000057">
    <property type="entry name" value="GTPase Der"/>
    <property type="match status" value="1"/>
</dbReference>
<evidence type="ECO:0000256" key="3">
    <source>
        <dbReference type="ARBA" id="ARBA00022517"/>
    </source>
</evidence>
<dbReference type="GO" id="GO:0043022">
    <property type="term" value="F:ribosome binding"/>
    <property type="evidence" value="ECO:0007669"/>
    <property type="project" value="TreeGrafter"/>
</dbReference>
<dbReference type="InterPro" id="IPR006073">
    <property type="entry name" value="GTP-bd"/>
</dbReference>
<dbReference type="GO" id="GO:0042254">
    <property type="term" value="P:ribosome biogenesis"/>
    <property type="evidence" value="ECO:0007669"/>
    <property type="project" value="UniProtKB-KW"/>
</dbReference>
<evidence type="ECO:0000256" key="1">
    <source>
        <dbReference type="ARBA" id="ARBA00008279"/>
    </source>
</evidence>
<feature type="domain" description="EngA-type G" evidence="12">
    <location>
        <begin position="43"/>
        <end position="206"/>
    </location>
</feature>
<dbReference type="PANTHER" id="PTHR43834">
    <property type="entry name" value="GTPASE DER"/>
    <property type="match status" value="1"/>
</dbReference>
<feature type="binding site" evidence="9">
    <location>
        <begin position="268"/>
        <end position="272"/>
    </location>
    <ligand>
        <name>GTP</name>
        <dbReference type="ChEBI" id="CHEBI:37565"/>
        <label>2</label>
    </ligand>
</feature>
<evidence type="ECO:0000256" key="4">
    <source>
        <dbReference type="ARBA" id="ARBA00022737"/>
    </source>
</evidence>
<dbReference type="Proteomes" id="UP000182347">
    <property type="component" value="Unassembled WGS sequence"/>
</dbReference>
<protein>
    <recommendedName>
        <fullName evidence="2 9">GTPase Der</fullName>
    </recommendedName>
    <alternativeName>
        <fullName evidence="7 9">GTP-binding protein EngA</fullName>
    </alternativeName>
</protein>
<dbReference type="InterPro" id="IPR027417">
    <property type="entry name" value="P-loop_NTPase"/>
</dbReference>
<dbReference type="InterPro" id="IPR032859">
    <property type="entry name" value="KH_dom-like"/>
</dbReference>
<dbReference type="PROSITE" id="PS51712">
    <property type="entry name" value="G_ENGA"/>
    <property type="match status" value="2"/>
</dbReference>
<gene>
    <name evidence="9" type="primary">der</name>
    <name evidence="13" type="ORF">SAMN05216244_0314</name>
</gene>
<evidence type="ECO:0000256" key="11">
    <source>
        <dbReference type="RuleBase" id="RU004481"/>
    </source>
</evidence>
<dbReference type="Pfam" id="PF01926">
    <property type="entry name" value="MMR_HSR1"/>
    <property type="match status" value="2"/>
</dbReference>
<dbReference type="InterPro" id="IPR015946">
    <property type="entry name" value="KH_dom-like_a/b"/>
</dbReference>
<evidence type="ECO:0000256" key="9">
    <source>
        <dbReference type="HAMAP-Rule" id="MF_00195"/>
    </source>
</evidence>
<dbReference type="FunFam" id="3.40.50.300:FF:000040">
    <property type="entry name" value="GTPase Der"/>
    <property type="match status" value="1"/>
</dbReference>
<feature type="binding site" evidence="9">
    <location>
        <begin position="333"/>
        <end position="336"/>
    </location>
    <ligand>
        <name>GTP</name>
        <dbReference type="ChEBI" id="CHEBI:37565"/>
        <label>2</label>
    </ligand>
</feature>
<evidence type="ECO:0000313" key="13">
    <source>
        <dbReference type="EMBL" id="SDL66122.1"/>
    </source>
</evidence>
<dbReference type="NCBIfam" id="TIGR00231">
    <property type="entry name" value="small_GTP"/>
    <property type="match status" value="2"/>
</dbReference>
<feature type="binding site" evidence="9">
    <location>
        <begin position="221"/>
        <end position="228"/>
    </location>
    <ligand>
        <name>GTP</name>
        <dbReference type="ChEBI" id="CHEBI:37565"/>
        <label>2</label>
    </ligand>
</feature>
<dbReference type="Gene3D" id="3.40.50.300">
    <property type="entry name" value="P-loop containing nucleotide triphosphate hydrolases"/>
    <property type="match status" value="2"/>
</dbReference>
<dbReference type="FunFam" id="3.30.300.20:FF:000004">
    <property type="entry name" value="GTPase Der"/>
    <property type="match status" value="1"/>
</dbReference>
<keyword evidence="3 9" id="KW-0690">Ribosome biogenesis</keyword>
<dbReference type="AlphaFoldDB" id="A0A1G9LVK1"/>
<dbReference type="GO" id="GO:0005525">
    <property type="term" value="F:GTP binding"/>
    <property type="evidence" value="ECO:0007669"/>
    <property type="project" value="UniProtKB-UniRule"/>
</dbReference>
<reference evidence="14" key="1">
    <citation type="submission" date="2016-10" db="EMBL/GenBank/DDBJ databases">
        <authorList>
            <person name="Varghese N."/>
            <person name="Submissions S."/>
        </authorList>
    </citation>
    <scope>NUCLEOTIDE SEQUENCE [LARGE SCALE GENOMIC DNA]</scope>
    <source>
        <strain evidence="14">CGMCC 1.6199</strain>
    </source>
</reference>
<name>A0A1G9LVK1_9BACI</name>
<dbReference type="NCBIfam" id="TIGR03594">
    <property type="entry name" value="GTPase_EngA"/>
    <property type="match status" value="1"/>
</dbReference>
<dbReference type="SUPFAM" id="SSF52540">
    <property type="entry name" value="P-loop containing nucleoside triphosphate hydrolases"/>
    <property type="match status" value="2"/>
</dbReference>
<keyword evidence="6 9" id="KW-0342">GTP-binding</keyword>
<evidence type="ECO:0000256" key="2">
    <source>
        <dbReference type="ARBA" id="ARBA00020953"/>
    </source>
</evidence>
<dbReference type="EMBL" id="FNHF01000001">
    <property type="protein sequence ID" value="SDL66122.1"/>
    <property type="molecule type" value="Genomic_DNA"/>
</dbReference>
<evidence type="ECO:0000256" key="6">
    <source>
        <dbReference type="ARBA" id="ARBA00023134"/>
    </source>
</evidence>
<dbReference type="CDD" id="cd01895">
    <property type="entry name" value="EngA2"/>
    <property type="match status" value="1"/>
</dbReference>
<dbReference type="InterPro" id="IPR005225">
    <property type="entry name" value="Small_GTP-bd"/>
</dbReference>
<dbReference type="Gene3D" id="3.30.300.20">
    <property type="match status" value="1"/>
</dbReference>
<dbReference type="Pfam" id="PF14714">
    <property type="entry name" value="KH_dom-like"/>
    <property type="match status" value="1"/>
</dbReference>
<accession>A0A1G9LVK1</accession>
<comment type="subunit">
    <text evidence="9">Associates with the 50S ribosomal subunit.</text>
</comment>
<proteinExistence type="inferred from homology"/>
<comment type="similarity">
    <text evidence="1 9 10 11">Belongs to the TRAFAC class TrmE-Era-EngA-EngB-Septin-like GTPase superfamily. EngA (Der) GTPase family.</text>
</comment>
<feature type="binding site" evidence="9">
    <location>
        <begin position="96"/>
        <end position="100"/>
    </location>
    <ligand>
        <name>GTP</name>
        <dbReference type="ChEBI" id="CHEBI:37565"/>
        <label>1</label>
    </ligand>
</feature>
<keyword evidence="14" id="KW-1185">Reference proteome</keyword>
<dbReference type="HAMAP" id="MF_00195">
    <property type="entry name" value="GTPase_Der"/>
    <property type="match status" value="1"/>
</dbReference>
<sequence>MPYQKALFKNSSFAKIEKLEPSVLHGMIEVIVERKDEPFMRKSIVAIVGRPNVGKSTIFNRLVGERISIVEDIPGVTRDRIYSQAEWLTTNFNLIDTGGIEIGDEPLLVQMREQAEVAINEADVIIFMVNGREGMTAADEEVAKLLFKSNKPVVLAVNKVDNPEMRDQIYEFYSLGFGEPFPISGTHGLGLGDLLDEVVKHFPELEQADEDDLTIHFSLIGRPNVGKSSLVNALLNQERVIVSDIAGTTRDAVDTPFTKDGRDYVIIDTAGMRKRGKIYETTEKYSILRALKAIERSDVVLTLIDAETGIIEQDKKIAGYAHEAGKAVVIVVNKWDTVEKSEKAMKEFEDQIRAHFQFLDYAPIVFLSAKTKKRIHTLLPRVLEASENHAKRVETNVLNDVIMDALAMNPTPTVKGQRLKILYATQVAVKPPSFVVFVNDPELMHFSYERFLENRIREAFGFEGTPIKIFARRRK</sequence>
<evidence type="ECO:0000256" key="8">
    <source>
        <dbReference type="ARBA" id="ARBA00053470"/>
    </source>
</evidence>
<keyword evidence="4 11" id="KW-0677">Repeat</keyword>
<feature type="binding site" evidence="9">
    <location>
        <begin position="49"/>
        <end position="56"/>
    </location>
    <ligand>
        <name>GTP</name>
        <dbReference type="ChEBI" id="CHEBI:37565"/>
        <label>1</label>
    </ligand>
</feature>
<keyword evidence="5 9" id="KW-0547">Nucleotide-binding</keyword>
<dbReference type="InterPro" id="IPR031166">
    <property type="entry name" value="G_ENGA"/>
</dbReference>
<evidence type="ECO:0000256" key="10">
    <source>
        <dbReference type="PROSITE-ProRule" id="PRU01049"/>
    </source>
</evidence>
<dbReference type="PANTHER" id="PTHR43834:SF6">
    <property type="entry name" value="GTPASE DER"/>
    <property type="match status" value="1"/>
</dbReference>
<organism evidence="13 14">
    <name type="scientific">Sediminibacillus halophilus</name>
    <dbReference type="NCBI Taxonomy" id="482461"/>
    <lineage>
        <taxon>Bacteria</taxon>
        <taxon>Bacillati</taxon>
        <taxon>Bacillota</taxon>
        <taxon>Bacilli</taxon>
        <taxon>Bacillales</taxon>
        <taxon>Bacillaceae</taxon>
        <taxon>Sediminibacillus</taxon>
    </lineage>
</organism>